<dbReference type="Proteomes" id="UP000233837">
    <property type="component" value="Unassembled WGS sequence"/>
</dbReference>
<protein>
    <submittedName>
        <fullName evidence="1">Uncharacterized protein</fullName>
    </submittedName>
</protein>
<evidence type="ECO:0000313" key="1">
    <source>
        <dbReference type="EMBL" id="PKU60836.1"/>
    </source>
</evidence>
<proteinExistence type="predicted"/>
<keyword evidence="2" id="KW-1185">Reference proteome</keyword>
<dbReference type="AlphaFoldDB" id="A0A2I0VBS3"/>
<name>A0A2I0VBS3_9ASPA</name>
<reference evidence="1 2" key="2">
    <citation type="journal article" date="2017" name="Nature">
        <title>The Apostasia genome and the evolution of orchids.</title>
        <authorList>
            <person name="Zhang G.Q."/>
            <person name="Liu K.W."/>
            <person name="Li Z."/>
            <person name="Lohaus R."/>
            <person name="Hsiao Y.Y."/>
            <person name="Niu S.C."/>
            <person name="Wang J.Y."/>
            <person name="Lin Y.C."/>
            <person name="Xu Q."/>
            <person name="Chen L.J."/>
            <person name="Yoshida K."/>
            <person name="Fujiwara S."/>
            <person name="Wang Z.W."/>
            <person name="Zhang Y.Q."/>
            <person name="Mitsuda N."/>
            <person name="Wang M."/>
            <person name="Liu G.H."/>
            <person name="Pecoraro L."/>
            <person name="Huang H.X."/>
            <person name="Xiao X.J."/>
            <person name="Lin M."/>
            <person name="Wu X.Y."/>
            <person name="Wu W.L."/>
            <person name="Chen Y.Y."/>
            <person name="Chang S.B."/>
            <person name="Sakamoto S."/>
            <person name="Ohme-Takagi M."/>
            <person name="Yagi M."/>
            <person name="Zeng S.J."/>
            <person name="Shen C.Y."/>
            <person name="Yeh C.M."/>
            <person name="Luo Y.B."/>
            <person name="Tsai W.C."/>
            <person name="Van de Peer Y."/>
            <person name="Liu Z.J."/>
        </authorList>
    </citation>
    <scope>NUCLEOTIDE SEQUENCE [LARGE SCALE GENOMIC DNA]</scope>
    <source>
        <tissue evidence="1">The whole plant</tissue>
    </source>
</reference>
<dbReference type="EMBL" id="KZ504916">
    <property type="protein sequence ID" value="PKU60836.1"/>
    <property type="molecule type" value="Genomic_DNA"/>
</dbReference>
<sequence length="66" mass="7919">MLNLMAPKMFLPMSIFIRLERLQILYYIPITRIRNGSNPMKLLFFQLLQRMILPTGSRPLFTFMIQ</sequence>
<accession>A0A2I0VBS3</accession>
<gene>
    <name evidence="1" type="ORF">MA16_Dca027989</name>
</gene>
<organism evidence="1 2">
    <name type="scientific">Dendrobium catenatum</name>
    <dbReference type="NCBI Taxonomy" id="906689"/>
    <lineage>
        <taxon>Eukaryota</taxon>
        <taxon>Viridiplantae</taxon>
        <taxon>Streptophyta</taxon>
        <taxon>Embryophyta</taxon>
        <taxon>Tracheophyta</taxon>
        <taxon>Spermatophyta</taxon>
        <taxon>Magnoliopsida</taxon>
        <taxon>Liliopsida</taxon>
        <taxon>Asparagales</taxon>
        <taxon>Orchidaceae</taxon>
        <taxon>Epidendroideae</taxon>
        <taxon>Malaxideae</taxon>
        <taxon>Dendrobiinae</taxon>
        <taxon>Dendrobium</taxon>
    </lineage>
</organism>
<evidence type="ECO:0000313" key="2">
    <source>
        <dbReference type="Proteomes" id="UP000233837"/>
    </source>
</evidence>
<reference evidence="1 2" key="1">
    <citation type="journal article" date="2016" name="Sci. Rep.">
        <title>The Dendrobium catenatum Lindl. genome sequence provides insights into polysaccharide synthase, floral development and adaptive evolution.</title>
        <authorList>
            <person name="Zhang G.Q."/>
            <person name="Xu Q."/>
            <person name="Bian C."/>
            <person name="Tsai W.C."/>
            <person name="Yeh C.M."/>
            <person name="Liu K.W."/>
            <person name="Yoshida K."/>
            <person name="Zhang L.S."/>
            <person name="Chang S.B."/>
            <person name="Chen F."/>
            <person name="Shi Y."/>
            <person name="Su Y.Y."/>
            <person name="Zhang Y.Q."/>
            <person name="Chen L.J."/>
            <person name="Yin Y."/>
            <person name="Lin M."/>
            <person name="Huang H."/>
            <person name="Deng H."/>
            <person name="Wang Z.W."/>
            <person name="Zhu S.L."/>
            <person name="Zhao X."/>
            <person name="Deng C."/>
            <person name="Niu S.C."/>
            <person name="Huang J."/>
            <person name="Wang M."/>
            <person name="Liu G.H."/>
            <person name="Yang H.J."/>
            <person name="Xiao X.J."/>
            <person name="Hsiao Y.Y."/>
            <person name="Wu W.L."/>
            <person name="Chen Y.Y."/>
            <person name="Mitsuda N."/>
            <person name="Ohme-Takagi M."/>
            <person name="Luo Y.B."/>
            <person name="Van de Peer Y."/>
            <person name="Liu Z.J."/>
        </authorList>
    </citation>
    <scope>NUCLEOTIDE SEQUENCE [LARGE SCALE GENOMIC DNA]</scope>
    <source>
        <tissue evidence="1">The whole plant</tissue>
    </source>
</reference>